<dbReference type="Gene3D" id="3.40.640.10">
    <property type="entry name" value="Type I PLP-dependent aspartate aminotransferase-like (Major domain)"/>
    <property type="match status" value="1"/>
</dbReference>
<dbReference type="EC" id="6.3.3.3" evidence="4"/>
<sequence length="853" mass="94065">MVQSEGVLGTEAKRVFGADTDVGKTIFSTALALASTIAPSRPHAPLPRTLTPHEEGDRVAYLKPVSTGDEKDMDSTHVSKFAPHVWSQTLVQFTEPISPHLAAEQLGSKLDWQAEDASLVRRIKDWMLLCEHEPRINAAILESAGGVHSPSPSGSSQADFLRPLRLPTILIGSSVLGGISTTRCSYESLRMRGYDVDAVLLFPSPHYQNDKYLAQFFADQGIRVFALGGPNVNSWGMPPARHTSTKQDAEQLQKYYLGMIHGNGRDDCMLDVVNHLRECHAKRYASLDTLGERAHQHMWWPFTQHTRIAPDDVTVIDSAHGDFFQTYEPSSSTMKPVLDGSASWWTQVIGHGHPRLALAAAYAAGRYGHVLSPGIAHAPAVTLTERLLGHHEPCRLAPGRGWASRVFFSDDGSTGMEVAIKMALQSSVRRYSAAVVSPTTEARIKPGRQSASLGGRTPREWEILGLQGSYHGDTIGAMDACEPSVFSEHVAWYRGRGYWFSPPTLRMKCGKVYVETSDSAEWGKEPQCLGVFSSIEEVLNVQKRLDTKLAAFYKRVVHERLENLVIVERRRFGALVLEPLVMGAGGMIFVDPLFQRCLVDVVREREDLFSLTDPPLRHAHMGRVTAARSNGEWRGLPVIFDEVFTGLRRLGCKMGADILGTTPDISCLAKILSGGLVPMSVTLASESIYSTFACSREKTHALLHGHSYTAHPVGCQVAIETLDVLEEMDLNGSWTPYQKQWSSEHWSVWDKSFVNLLSHADRVSGVMALGTLLKIELKTDSVSGYASDAANDLMLKLGKQTGIMEHDTTSSLSSHTFPLHLRSLGNVMYILTSLNTSSDVLRSVQKSLEREFL</sequence>
<dbReference type="Pfam" id="PF13500">
    <property type="entry name" value="AAA_26"/>
    <property type="match status" value="1"/>
</dbReference>
<dbReference type="EMBL" id="BK007858">
    <property type="protein sequence ID" value="DAA33952.1"/>
    <property type="molecule type" value="Genomic_DNA"/>
</dbReference>
<keyword evidence="4" id="KW-0436">Ligase</keyword>
<dbReference type="SUPFAM" id="SSF53383">
    <property type="entry name" value="PLP-dependent transferases"/>
    <property type="match status" value="1"/>
</dbReference>
<dbReference type="GO" id="GO:0030170">
    <property type="term" value="F:pyridoxal phosphate binding"/>
    <property type="evidence" value="ECO:0007669"/>
    <property type="project" value="InterPro"/>
</dbReference>
<accession>E6PBQ6</accession>
<dbReference type="AlphaFoldDB" id="E6PBQ6"/>
<dbReference type="InterPro" id="IPR049704">
    <property type="entry name" value="Aminotrans_3_PPA_site"/>
</dbReference>
<keyword evidence="2 4" id="KW-0032">Aminotransferase</keyword>
<evidence type="ECO:0000256" key="3">
    <source>
        <dbReference type="ARBA" id="ARBA00022679"/>
    </source>
</evidence>
<reference evidence="4" key="1">
    <citation type="journal article" date="2011" name="Fungal Genet. Biol.">
        <title>Characterization of the Aspergillus nidulans biotin biosynthetic gene cluster and use of the bioDA gene as a new transformation marker.</title>
        <authorList>
            <person name="Magliano P."/>
            <person name="Flipphi M."/>
            <person name="Sanglard D."/>
            <person name="Poirier Y."/>
        </authorList>
    </citation>
    <scope>NUCLEOTIDE SEQUENCE</scope>
    <source>
        <strain evidence="4">CBS 7966</strain>
    </source>
</reference>
<evidence type="ECO:0000256" key="2">
    <source>
        <dbReference type="ARBA" id="ARBA00022576"/>
    </source>
</evidence>
<dbReference type="InterPro" id="IPR027417">
    <property type="entry name" value="P-loop_NTPase"/>
</dbReference>
<dbReference type="PANTHER" id="PTHR42684:SF3">
    <property type="entry name" value="ADENOSYLMETHIONINE-8-AMINO-7-OXONONANOATE AMINOTRANSFERASE"/>
    <property type="match status" value="1"/>
</dbReference>
<dbReference type="GO" id="GO:0000287">
    <property type="term" value="F:magnesium ion binding"/>
    <property type="evidence" value="ECO:0007669"/>
    <property type="project" value="InterPro"/>
</dbReference>
<dbReference type="InterPro" id="IPR004472">
    <property type="entry name" value="DTB_synth_BioD"/>
</dbReference>
<comment type="subcellular location">
    <subcellularLocation>
        <location evidence="1">Mitochondrion</location>
    </subcellularLocation>
</comment>
<evidence type="ECO:0000313" key="4">
    <source>
        <dbReference type="EMBL" id="DAA33952.1"/>
    </source>
</evidence>
<protein>
    <submittedName>
        <fullName evidence="4">Bifunctional dethiobiotin synthetase/adenosylmethionine-8-amino-7-oxononanoate aminotransferase</fullName>
        <ecNumber evidence="4">2.6.1.62</ecNumber>
        <ecNumber evidence="4">6.3.3.3</ecNumber>
    </submittedName>
</protein>
<dbReference type="SUPFAM" id="SSF52540">
    <property type="entry name" value="P-loop containing nucleoside triphosphate hydrolases"/>
    <property type="match status" value="1"/>
</dbReference>
<dbReference type="PANTHER" id="PTHR42684">
    <property type="entry name" value="ADENOSYLMETHIONINE-8-AMINO-7-OXONONANOATE AMINOTRANSFERASE"/>
    <property type="match status" value="1"/>
</dbReference>
<dbReference type="GO" id="GO:0004015">
    <property type="term" value="F:adenosylmethionine-8-amino-7-oxononanoate transaminase activity"/>
    <property type="evidence" value="ECO:0007669"/>
    <property type="project" value="UniProtKB-EC"/>
</dbReference>
<dbReference type="EC" id="2.6.1.62" evidence="4"/>
<dbReference type="GO" id="GO:0004141">
    <property type="term" value="F:dethiobiotin synthase activity"/>
    <property type="evidence" value="ECO:0007669"/>
    <property type="project" value="UniProtKB-EC"/>
</dbReference>
<dbReference type="GO" id="GO:0009102">
    <property type="term" value="P:biotin biosynthetic process"/>
    <property type="evidence" value="ECO:0007669"/>
    <property type="project" value="UniProtKB-UniPathway"/>
</dbReference>
<dbReference type="PROSITE" id="PS00600">
    <property type="entry name" value="AA_TRANSFER_CLASS_3"/>
    <property type="match status" value="1"/>
</dbReference>
<dbReference type="GO" id="GO:0005739">
    <property type="term" value="C:mitochondrion"/>
    <property type="evidence" value="ECO:0007669"/>
    <property type="project" value="UniProtKB-SubCell"/>
</dbReference>
<dbReference type="InterPro" id="IPR015424">
    <property type="entry name" value="PyrdxlP-dep_Trfase"/>
</dbReference>
<dbReference type="HAMAP" id="MF_00336">
    <property type="entry name" value="BioD"/>
    <property type="match status" value="1"/>
</dbReference>
<dbReference type="InterPro" id="IPR005814">
    <property type="entry name" value="Aminotrans_3"/>
</dbReference>
<gene>
    <name evidence="4" type="primary">bioDA</name>
</gene>
<name>E6PBQ6_MALGO</name>
<evidence type="ECO:0000256" key="1">
    <source>
        <dbReference type="ARBA" id="ARBA00004173"/>
    </source>
</evidence>
<dbReference type="Pfam" id="PF00202">
    <property type="entry name" value="Aminotran_3"/>
    <property type="match status" value="2"/>
</dbReference>
<proteinExistence type="inferred from homology"/>
<dbReference type="InterPro" id="IPR015421">
    <property type="entry name" value="PyrdxlP-dep_Trfase_major"/>
</dbReference>
<dbReference type="UniPathway" id="UPA00078"/>
<organism evidence="4">
    <name type="scientific">Malassezia globosa (strain ATCC MYA-4612 / CBS 7966)</name>
    <name type="common">Dandruff-associated fungus</name>
    <dbReference type="NCBI Taxonomy" id="425265"/>
    <lineage>
        <taxon>Eukaryota</taxon>
        <taxon>Fungi</taxon>
        <taxon>Dikarya</taxon>
        <taxon>Basidiomycota</taxon>
        <taxon>Ustilaginomycotina</taxon>
        <taxon>Malasseziomycetes</taxon>
        <taxon>Malasseziales</taxon>
        <taxon>Malasseziaceae</taxon>
        <taxon>Malassezia</taxon>
    </lineage>
</organism>
<dbReference type="VEuPathDB" id="FungiDB:MGL_3585"/>
<dbReference type="CDD" id="cd03109">
    <property type="entry name" value="DTBS"/>
    <property type="match status" value="1"/>
</dbReference>
<dbReference type="GO" id="GO:0005524">
    <property type="term" value="F:ATP binding"/>
    <property type="evidence" value="ECO:0007669"/>
    <property type="project" value="InterPro"/>
</dbReference>
<keyword evidence="3 4" id="KW-0808">Transferase</keyword>
<dbReference type="Gene3D" id="3.40.50.300">
    <property type="entry name" value="P-loop containing nucleotide triphosphate hydrolases"/>
    <property type="match status" value="1"/>
</dbReference>